<evidence type="ECO:0000313" key="1">
    <source>
        <dbReference type="EMBL" id="EUB61255.1"/>
    </source>
</evidence>
<dbReference type="RefSeq" id="XP_024352451.1">
    <property type="nucleotide sequence ID" value="XM_024493179.1"/>
</dbReference>
<accession>W6UIF6</accession>
<dbReference type="KEGG" id="egl:EGR_03930"/>
<dbReference type="EMBL" id="APAU02000022">
    <property type="protein sequence ID" value="EUB61255.1"/>
    <property type="molecule type" value="Genomic_DNA"/>
</dbReference>
<organism evidence="1 2">
    <name type="scientific">Echinococcus granulosus</name>
    <name type="common">Hydatid tapeworm</name>
    <dbReference type="NCBI Taxonomy" id="6210"/>
    <lineage>
        <taxon>Eukaryota</taxon>
        <taxon>Metazoa</taxon>
        <taxon>Spiralia</taxon>
        <taxon>Lophotrochozoa</taxon>
        <taxon>Platyhelminthes</taxon>
        <taxon>Cestoda</taxon>
        <taxon>Eucestoda</taxon>
        <taxon>Cyclophyllidea</taxon>
        <taxon>Taeniidae</taxon>
        <taxon>Echinococcus</taxon>
        <taxon>Echinococcus granulosus group</taxon>
    </lineage>
</organism>
<proteinExistence type="predicted"/>
<dbReference type="Proteomes" id="UP000019149">
    <property type="component" value="Unassembled WGS sequence"/>
</dbReference>
<comment type="caution">
    <text evidence="1">The sequence shown here is derived from an EMBL/GenBank/DDBJ whole genome shotgun (WGS) entry which is preliminary data.</text>
</comment>
<name>W6UIF6_ECHGR</name>
<dbReference type="AlphaFoldDB" id="W6UIF6"/>
<dbReference type="CTD" id="36339645"/>
<evidence type="ECO:0000313" key="2">
    <source>
        <dbReference type="Proteomes" id="UP000019149"/>
    </source>
</evidence>
<dbReference type="GeneID" id="36339645"/>
<reference evidence="1 2" key="1">
    <citation type="journal article" date="2013" name="Nat. Genet.">
        <title>The genome of the hydatid tapeworm Echinococcus granulosus.</title>
        <authorList>
            <person name="Zheng H."/>
            <person name="Zhang W."/>
            <person name="Zhang L."/>
            <person name="Zhang Z."/>
            <person name="Li J."/>
            <person name="Lu G."/>
            <person name="Zhu Y."/>
            <person name="Wang Y."/>
            <person name="Huang Y."/>
            <person name="Liu J."/>
            <person name="Kang H."/>
            <person name="Chen J."/>
            <person name="Wang L."/>
            <person name="Chen A."/>
            <person name="Yu S."/>
            <person name="Gao Z."/>
            <person name="Jin L."/>
            <person name="Gu W."/>
            <person name="Wang Z."/>
            <person name="Zhao L."/>
            <person name="Shi B."/>
            <person name="Wen H."/>
            <person name="Lin R."/>
            <person name="Jones M.K."/>
            <person name="Brejova B."/>
            <person name="Vinar T."/>
            <person name="Zhao G."/>
            <person name="McManus D.P."/>
            <person name="Chen Z."/>
            <person name="Zhou Y."/>
            <person name="Wang S."/>
        </authorList>
    </citation>
    <scope>NUCLEOTIDE SEQUENCE [LARGE SCALE GENOMIC DNA]</scope>
</reference>
<gene>
    <name evidence="1" type="ORF">EGR_03930</name>
</gene>
<keyword evidence="2" id="KW-1185">Reference proteome</keyword>
<protein>
    <submittedName>
        <fullName evidence="1">Uncharacterized protein</fullName>
    </submittedName>
</protein>
<sequence>MTYLKPLESVVNQIDPGLKVSLNGMAVTEDHKKQVDIANTKQSDRASLFLRKKRAFVEQYDHKIEILNGAVSGSRKRNRYAVTKVKISQATILNVEAFTQVDLHNNHLLTSQRLERRSFLLLKKNLNIHICLPKAIPFKQLGGIQNFKRVKTGKIYQKTNRSLQVMKGKSNKTHQIHGYHRNRKSIVLVLRSSKWRMNSLLLKNRDQMPSMEEQVKGLKIVFIDYFIENRFSWLNFAFYEEHFKRKNDEEETLS</sequence>